<dbReference type="InterPro" id="IPR004175">
    <property type="entry name" value="RNA_CPDase"/>
</dbReference>
<feature type="short sequence motif" description="HXTX 1" evidence="2">
    <location>
        <begin position="38"/>
        <end position="41"/>
    </location>
</feature>
<dbReference type="EC" id="3.1.4.58" evidence="2"/>
<organism evidence="4 5">
    <name type="scientific">Catenovulum adriaticum</name>
    <dbReference type="NCBI Taxonomy" id="2984846"/>
    <lineage>
        <taxon>Bacteria</taxon>
        <taxon>Pseudomonadati</taxon>
        <taxon>Pseudomonadota</taxon>
        <taxon>Gammaproteobacteria</taxon>
        <taxon>Alteromonadales</taxon>
        <taxon>Alteromonadaceae</taxon>
        <taxon>Catenovulum</taxon>
    </lineage>
</organism>
<keyword evidence="1 2" id="KW-0378">Hydrolase</keyword>
<keyword evidence="5" id="KW-1185">Reference proteome</keyword>
<dbReference type="PANTHER" id="PTHR35561:SF1">
    <property type="entry name" value="RNA 2',3'-CYCLIC PHOSPHODIESTERASE"/>
    <property type="match status" value="1"/>
</dbReference>
<dbReference type="InterPro" id="IPR009097">
    <property type="entry name" value="Cyclic_Pdiesterase"/>
</dbReference>
<feature type="active site" description="Proton acceptor" evidence="2">
    <location>
        <position position="121"/>
    </location>
</feature>
<evidence type="ECO:0000313" key="4">
    <source>
        <dbReference type="EMBL" id="WAJ70174.1"/>
    </source>
</evidence>
<feature type="active site" description="Proton donor" evidence="2">
    <location>
        <position position="38"/>
    </location>
</feature>
<name>A0ABY7APD3_9ALTE</name>
<dbReference type="RefSeq" id="WP_268074478.1">
    <property type="nucleotide sequence ID" value="NZ_CP109965.1"/>
</dbReference>
<comment type="similarity">
    <text evidence="2">Belongs to the 2H phosphoesterase superfamily. ThpR family.</text>
</comment>
<gene>
    <name evidence="4" type="primary">thpR</name>
    <name evidence="4" type="ORF">OLW01_13680</name>
</gene>
<evidence type="ECO:0000313" key="5">
    <source>
        <dbReference type="Proteomes" id="UP001163726"/>
    </source>
</evidence>
<proteinExistence type="inferred from homology"/>
<dbReference type="EMBL" id="CP109965">
    <property type="protein sequence ID" value="WAJ70174.1"/>
    <property type="molecule type" value="Genomic_DNA"/>
</dbReference>
<dbReference type="Gene3D" id="3.90.1140.10">
    <property type="entry name" value="Cyclic phosphodiesterase"/>
    <property type="match status" value="1"/>
</dbReference>
<feature type="domain" description="Phosphoesterase HXTX" evidence="3">
    <location>
        <begin position="8"/>
        <end position="85"/>
    </location>
</feature>
<accession>A0ABY7APD3</accession>
<evidence type="ECO:0000259" key="3">
    <source>
        <dbReference type="Pfam" id="PF02834"/>
    </source>
</evidence>
<dbReference type="Pfam" id="PF02834">
    <property type="entry name" value="LigT_PEase"/>
    <property type="match status" value="1"/>
</dbReference>
<feature type="short sequence motif" description="HXTX 2" evidence="2">
    <location>
        <begin position="121"/>
        <end position="124"/>
    </location>
</feature>
<dbReference type="Proteomes" id="UP001163726">
    <property type="component" value="Chromosome"/>
</dbReference>
<dbReference type="NCBIfam" id="TIGR02258">
    <property type="entry name" value="2_5_ligase"/>
    <property type="match status" value="1"/>
</dbReference>
<comment type="function">
    <text evidence="2">Hydrolyzes RNA 2',3'-cyclic phosphodiester to an RNA 2'-phosphomonoester.</text>
</comment>
<evidence type="ECO:0000256" key="2">
    <source>
        <dbReference type="HAMAP-Rule" id="MF_01940"/>
    </source>
</evidence>
<comment type="catalytic activity">
    <reaction evidence="2">
        <text>a 3'-end 2',3'-cyclophospho-ribonucleotide-RNA + H2O = a 3'-end 2'-phospho-ribonucleotide-RNA + H(+)</text>
        <dbReference type="Rhea" id="RHEA:11828"/>
        <dbReference type="Rhea" id="RHEA-COMP:10464"/>
        <dbReference type="Rhea" id="RHEA-COMP:17353"/>
        <dbReference type="ChEBI" id="CHEBI:15377"/>
        <dbReference type="ChEBI" id="CHEBI:15378"/>
        <dbReference type="ChEBI" id="CHEBI:83064"/>
        <dbReference type="ChEBI" id="CHEBI:173113"/>
        <dbReference type="EC" id="3.1.4.58"/>
    </reaction>
</comment>
<dbReference type="HAMAP" id="MF_01940">
    <property type="entry name" value="RNA_CPDase"/>
    <property type="match status" value="1"/>
</dbReference>
<dbReference type="SUPFAM" id="SSF55144">
    <property type="entry name" value="LigT-like"/>
    <property type="match status" value="1"/>
</dbReference>
<dbReference type="PANTHER" id="PTHR35561">
    <property type="entry name" value="RNA 2',3'-CYCLIC PHOSPHODIESTERASE"/>
    <property type="match status" value="1"/>
</dbReference>
<sequence>MRYFFAIEPNAQAKLNIDHWRNQYLPAFDHPVPVGNFHITTAFLGEVEQDKLEVICEHIDKQHLPAPFSLTLDQQGYWSKPKVYWLGCQNVPKGLLDLVKLTEKAGKIAKINLPKRPYIAHLTLARKCAFEPASALLAPEFTTPITELGLYESISGKSGVKYLKRFSWTLPNKR</sequence>
<protein>
    <recommendedName>
        <fullName evidence="2">RNA 2',3'-cyclic phosphodiesterase</fullName>
        <shortName evidence="2">RNA 2',3'-CPDase</shortName>
        <ecNumber evidence="2">3.1.4.58</ecNumber>
    </recommendedName>
</protein>
<dbReference type="InterPro" id="IPR014051">
    <property type="entry name" value="Phosphoesterase_HXTX"/>
</dbReference>
<reference evidence="4" key="1">
    <citation type="submission" date="2022-10" db="EMBL/GenBank/DDBJ databases">
        <title>Catenovulum adriacola sp. nov. isolated in the Harbour of Susak.</title>
        <authorList>
            <person name="Schoch T."/>
            <person name="Reich S.J."/>
            <person name="Stoeferle S."/>
            <person name="Flaiz M."/>
            <person name="Kazda M."/>
            <person name="Riedel C.U."/>
            <person name="Duerre P."/>
        </authorList>
    </citation>
    <scope>NUCLEOTIDE SEQUENCE</scope>
    <source>
        <strain evidence="4">TS8</strain>
    </source>
</reference>
<evidence type="ECO:0000256" key="1">
    <source>
        <dbReference type="ARBA" id="ARBA00022801"/>
    </source>
</evidence>